<feature type="region of interest" description="Disordered" evidence="1">
    <location>
        <begin position="145"/>
        <end position="166"/>
    </location>
</feature>
<comment type="caution">
    <text evidence="2">The sequence shown here is derived from an EMBL/GenBank/DDBJ whole genome shotgun (WGS) entry which is preliminary data.</text>
</comment>
<accession>A0AAE0IPG8</accession>
<dbReference type="Proteomes" id="UP001283341">
    <property type="component" value="Unassembled WGS sequence"/>
</dbReference>
<dbReference type="EMBL" id="JAUEDM010000001">
    <property type="protein sequence ID" value="KAK3328763.1"/>
    <property type="molecule type" value="Genomic_DNA"/>
</dbReference>
<sequence>MGNCCLGGGGRRSNHSSETSGSSYYDVHRHVDRYDHGGRTRYSSSQAANVVLAAPAPSHNRMGGRRPHAHYDQEGHYAAESIALTPRPGTTGQGGRDPPTMWAYSANPNFDHHDQNRFGRPRVPGNPDAGPARIITDRHQVVQGMSYHPDGDETNFVRAKRKHRRR</sequence>
<keyword evidence="3" id="KW-1185">Reference proteome</keyword>
<gene>
    <name evidence="2" type="ORF">B0H66DRAFT_1109</name>
</gene>
<evidence type="ECO:0000313" key="3">
    <source>
        <dbReference type="Proteomes" id="UP001283341"/>
    </source>
</evidence>
<evidence type="ECO:0000313" key="2">
    <source>
        <dbReference type="EMBL" id="KAK3328763.1"/>
    </source>
</evidence>
<protein>
    <submittedName>
        <fullName evidence="2">Uncharacterized protein</fullName>
    </submittedName>
</protein>
<reference evidence="2" key="1">
    <citation type="journal article" date="2023" name="Mol. Phylogenet. Evol.">
        <title>Genome-scale phylogeny and comparative genomics of the fungal order Sordariales.</title>
        <authorList>
            <person name="Hensen N."/>
            <person name="Bonometti L."/>
            <person name="Westerberg I."/>
            <person name="Brannstrom I.O."/>
            <person name="Guillou S."/>
            <person name="Cros-Aarteil S."/>
            <person name="Calhoun S."/>
            <person name="Haridas S."/>
            <person name="Kuo A."/>
            <person name="Mondo S."/>
            <person name="Pangilinan J."/>
            <person name="Riley R."/>
            <person name="LaButti K."/>
            <person name="Andreopoulos B."/>
            <person name="Lipzen A."/>
            <person name="Chen C."/>
            <person name="Yan M."/>
            <person name="Daum C."/>
            <person name="Ng V."/>
            <person name="Clum A."/>
            <person name="Steindorff A."/>
            <person name="Ohm R.A."/>
            <person name="Martin F."/>
            <person name="Silar P."/>
            <person name="Natvig D.O."/>
            <person name="Lalanne C."/>
            <person name="Gautier V."/>
            <person name="Ament-Velasquez S.L."/>
            <person name="Kruys A."/>
            <person name="Hutchinson M.I."/>
            <person name="Powell A.J."/>
            <person name="Barry K."/>
            <person name="Miller A.N."/>
            <person name="Grigoriev I.V."/>
            <person name="Debuchy R."/>
            <person name="Gladieux P."/>
            <person name="Hiltunen Thoren M."/>
            <person name="Johannesson H."/>
        </authorList>
    </citation>
    <scope>NUCLEOTIDE SEQUENCE</scope>
    <source>
        <strain evidence="2">CBS 118394</strain>
    </source>
</reference>
<reference evidence="2" key="2">
    <citation type="submission" date="2023-06" db="EMBL/GenBank/DDBJ databases">
        <authorList>
            <consortium name="Lawrence Berkeley National Laboratory"/>
            <person name="Haridas S."/>
            <person name="Hensen N."/>
            <person name="Bonometti L."/>
            <person name="Westerberg I."/>
            <person name="Brannstrom I.O."/>
            <person name="Guillou S."/>
            <person name="Cros-Aarteil S."/>
            <person name="Calhoun S."/>
            <person name="Kuo A."/>
            <person name="Mondo S."/>
            <person name="Pangilinan J."/>
            <person name="Riley R."/>
            <person name="Labutti K."/>
            <person name="Andreopoulos B."/>
            <person name="Lipzen A."/>
            <person name="Chen C."/>
            <person name="Yanf M."/>
            <person name="Daum C."/>
            <person name="Ng V."/>
            <person name="Clum A."/>
            <person name="Steindorff A."/>
            <person name="Ohm R."/>
            <person name="Martin F."/>
            <person name="Silar P."/>
            <person name="Natvig D."/>
            <person name="Lalanne C."/>
            <person name="Gautier V."/>
            <person name="Ament-Velasquez S.L."/>
            <person name="Kruys A."/>
            <person name="Hutchinson M.I."/>
            <person name="Powell A.J."/>
            <person name="Barry K."/>
            <person name="Miller A.N."/>
            <person name="Grigoriev I.V."/>
            <person name="Debuchy R."/>
            <person name="Gladieux P."/>
            <person name="Thoren M.H."/>
            <person name="Johannesson H."/>
        </authorList>
    </citation>
    <scope>NUCLEOTIDE SEQUENCE</scope>
    <source>
        <strain evidence="2">CBS 118394</strain>
    </source>
</reference>
<feature type="region of interest" description="Disordered" evidence="1">
    <location>
        <begin position="1"/>
        <end position="24"/>
    </location>
</feature>
<organism evidence="2 3">
    <name type="scientific">Apodospora peruviana</name>
    <dbReference type="NCBI Taxonomy" id="516989"/>
    <lineage>
        <taxon>Eukaryota</taxon>
        <taxon>Fungi</taxon>
        <taxon>Dikarya</taxon>
        <taxon>Ascomycota</taxon>
        <taxon>Pezizomycotina</taxon>
        <taxon>Sordariomycetes</taxon>
        <taxon>Sordariomycetidae</taxon>
        <taxon>Sordariales</taxon>
        <taxon>Lasiosphaeriaceae</taxon>
        <taxon>Apodospora</taxon>
    </lineage>
</organism>
<dbReference type="AlphaFoldDB" id="A0AAE0IPG8"/>
<feature type="compositionally biased region" description="Gly residues" evidence="1">
    <location>
        <begin position="1"/>
        <end position="11"/>
    </location>
</feature>
<proteinExistence type="predicted"/>
<evidence type="ECO:0000256" key="1">
    <source>
        <dbReference type="SAM" id="MobiDB-lite"/>
    </source>
</evidence>
<name>A0AAE0IPG8_9PEZI</name>